<dbReference type="EC" id="2.4.-.-" evidence="2"/>
<keyword evidence="2" id="KW-0808">Transferase</keyword>
<dbReference type="InterPro" id="IPR019290">
    <property type="entry name" value="GlycosylTrfase-like_prok"/>
</dbReference>
<gene>
    <name evidence="2" type="ORF">L2764_20755</name>
</gene>
<sequence length="363" mass="43029">MNISFIIPYSKRPFERDNSRLISLINAIDYIPKTNIIVFDSTNNKAKNIPKKDNITYIHSPLNNNIYSPAYARNQAVKFSKSDYLFFIDVDLLVPRELLKRLISIANKLIKINITAFEMFPCLYLTEAASKKSIKTINKDIQLSYLTSYMIGHNDIIESIALATSCLLVNRKWFIELRGFDESFLGHGGEDLEFICRLALHTQKGSVPLDFSHDKKSTHPANYKGFRRYLAQYSLTHLFEYDFFVHLWHPRPLTHKYHRQRKVNEQLLHQKLDKLMTKTPSKITDTNSKMTSADILDTQYQHWINVLQQHYQWPFPTYSGLFYWKKNIIVKRYFWRKCRKLYVKPKLFFADFIKKHMHFPPTN</sequence>
<dbReference type="EMBL" id="JAKIKS010000110">
    <property type="protein sequence ID" value="MCL1126846.1"/>
    <property type="molecule type" value="Genomic_DNA"/>
</dbReference>
<dbReference type="InterPro" id="IPR029044">
    <property type="entry name" value="Nucleotide-diphossugar_trans"/>
</dbReference>
<dbReference type="Gene3D" id="3.90.550.10">
    <property type="entry name" value="Spore Coat Polysaccharide Biosynthesis Protein SpsA, Chain A"/>
    <property type="match status" value="1"/>
</dbReference>
<dbReference type="PANTHER" id="PTHR43685:SF3">
    <property type="entry name" value="SLR2126 PROTEIN"/>
    <property type="match status" value="1"/>
</dbReference>
<reference evidence="2 3" key="1">
    <citation type="submission" date="2022-01" db="EMBL/GenBank/DDBJ databases">
        <title>Whole genome-based taxonomy of the Shewanellaceae.</title>
        <authorList>
            <person name="Martin-Rodriguez A.J."/>
        </authorList>
    </citation>
    <scope>NUCLEOTIDE SEQUENCE [LARGE SCALE GENOMIC DNA]</scope>
    <source>
        <strain evidence="2 3">DSM 17177</strain>
    </source>
</reference>
<name>A0ABT0LI95_9GAMM</name>
<dbReference type="GO" id="GO:0016757">
    <property type="term" value="F:glycosyltransferase activity"/>
    <property type="evidence" value="ECO:0007669"/>
    <property type="project" value="UniProtKB-KW"/>
</dbReference>
<evidence type="ECO:0000313" key="2">
    <source>
        <dbReference type="EMBL" id="MCL1126846.1"/>
    </source>
</evidence>
<dbReference type="Pfam" id="PF10111">
    <property type="entry name" value="Glyco_tranf_2_2"/>
    <property type="match status" value="1"/>
</dbReference>
<protein>
    <submittedName>
        <fullName evidence="2">Glycosyltransferase</fullName>
        <ecNumber evidence="2">2.4.-.-</ecNumber>
    </submittedName>
</protein>
<dbReference type="CDD" id="cd00761">
    <property type="entry name" value="Glyco_tranf_GTA_type"/>
    <property type="match status" value="1"/>
</dbReference>
<dbReference type="InterPro" id="IPR050834">
    <property type="entry name" value="Glycosyltransf_2"/>
</dbReference>
<dbReference type="Proteomes" id="UP001203423">
    <property type="component" value="Unassembled WGS sequence"/>
</dbReference>
<organism evidence="2 3">
    <name type="scientific">Shewanella surugensis</name>
    <dbReference type="NCBI Taxonomy" id="212020"/>
    <lineage>
        <taxon>Bacteria</taxon>
        <taxon>Pseudomonadati</taxon>
        <taxon>Pseudomonadota</taxon>
        <taxon>Gammaproteobacteria</taxon>
        <taxon>Alteromonadales</taxon>
        <taxon>Shewanellaceae</taxon>
        <taxon>Shewanella</taxon>
    </lineage>
</organism>
<keyword evidence="3" id="KW-1185">Reference proteome</keyword>
<evidence type="ECO:0000313" key="3">
    <source>
        <dbReference type="Proteomes" id="UP001203423"/>
    </source>
</evidence>
<accession>A0ABT0LI95</accession>
<feature type="domain" description="Glycosyltransferase 2-like prokaryotic type" evidence="1">
    <location>
        <begin position="33"/>
        <end position="272"/>
    </location>
</feature>
<proteinExistence type="predicted"/>
<dbReference type="RefSeq" id="WP_248942256.1">
    <property type="nucleotide sequence ID" value="NZ_JAKIKS010000110.1"/>
</dbReference>
<comment type="caution">
    <text evidence="2">The sequence shown here is derived from an EMBL/GenBank/DDBJ whole genome shotgun (WGS) entry which is preliminary data.</text>
</comment>
<keyword evidence="2" id="KW-0328">Glycosyltransferase</keyword>
<dbReference type="SUPFAM" id="SSF53448">
    <property type="entry name" value="Nucleotide-diphospho-sugar transferases"/>
    <property type="match status" value="1"/>
</dbReference>
<dbReference type="PANTHER" id="PTHR43685">
    <property type="entry name" value="GLYCOSYLTRANSFERASE"/>
    <property type="match status" value="1"/>
</dbReference>
<evidence type="ECO:0000259" key="1">
    <source>
        <dbReference type="Pfam" id="PF10111"/>
    </source>
</evidence>